<evidence type="ECO:0000313" key="7">
    <source>
        <dbReference type="EMBL" id="VVD62970.1"/>
    </source>
</evidence>
<dbReference type="SUPFAM" id="SSF52540">
    <property type="entry name" value="P-loop containing nucleoside triphosphate hydrolases"/>
    <property type="match status" value="1"/>
</dbReference>
<dbReference type="RefSeq" id="WP_150677643.1">
    <property type="nucleotide sequence ID" value="NZ_CABPSK010000001.1"/>
</dbReference>
<keyword evidence="8" id="KW-1185">Reference proteome</keyword>
<dbReference type="InterPro" id="IPR014001">
    <property type="entry name" value="Helicase_ATP-bd"/>
</dbReference>
<protein>
    <submittedName>
        <fullName evidence="7">Putative helicase HelY</fullName>
        <ecNumber evidence="7">3.6.4.-</ecNumber>
    </submittedName>
</protein>
<dbReference type="GO" id="GO:0005524">
    <property type="term" value="F:ATP binding"/>
    <property type="evidence" value="ECO:0007669"/>
    <property type="project" value="UniProtKB-KW"/>
</dbReference>
<dbReference type="GO" id="GO:0004386">
    <property type="term" value="F:helicase activity"/>
    <property type="evidence" value="ECO:0007669"/>
    <property type="project" value="UniProtKB-KW"/>
</dbReference>
<dbReference type="Gene3D" id="3.40.50.300">
    <property type="entry name" value="P-loop containing nucleotide triphosphate hydrolases"/>
    <property type="match status" value="2"/>
</dbReference>
<dbReference type="SMART" id="SM00490">
    <property type="entry name" value="HELICc"/>
    <property type="match status" value="1"/>
</dbReference>
<dbReference type="GO" id="GO:0003676">
    <property type="term" value="F:nucleic acid binding"/>
    <property type="evidence" value="ECO:0007669"/>
    <property type="project" value="InterPro"/>
</dbReference>
<dbReference type="PANTHER" id="PTHR47961">
    <property type="entry name" value="DNA POLYMERASE THETA, PUTATIVE (AFU_ORTHOLOGUE AFUA_1G05260)-RELATED"/>
    <property type="match status" value="1"/>
</dbReference>
<dbReference type="OrthoDB" id="9815222at2"/>
<feature type="domain" description="Helicase ATP-binding" evidence="5">
    <location>
        <begin position="115"/>
        <end position="231"/>
    </location>
</feature>
<feature type="domain" description="Helicase C-terminal" evidence="6">
    <location>
        <begin position="285"/>
        <end position="492"/>
    </location>
</feature>
<evidence type="ECO:0000259" key="5">
    <source>
        <dbReference type="PROSITE" id="PS51192"/>
    </source>
</evidence>
<organism evidence="7 8">
    <name type="scientific">Pandoraea pneumonica</name>
    <dbReference type="NCBI Taxonomy" id="2508299"/>
    <lineage>
        <taxon>Bacteria</taxon>
        <taxon>Pseudomonadati</taxon>
        <taxon>Pseudomonadota</taxon>
        <taxon>Betaproteobacteria</taxon>
        <taxon>Burkholderiales</taxon>
        <taxon>Burkholderiaceae</taxon>
        <taxon>Pandoraea</taxon>
    </lineage>
</organism>
<dbReference type="Pfam" id="PF00271">
    <property type="entry name" value="Helicase_C"/>
    <property type="match status" value="1"/>
</dbReference>
<sequence length="705" mass="79855">MPLTVESLRKRIQSLGDNSAGGTFDLLRDIATYINRVRDTSSAPTAQELVVRLLDARTRLVGYEDILIEFIRDAGLFPYLEPAKLSLSDTLAYEAHRPGANARTTVFHRMQAKVFHTLMTGRSVVLSAPTSFGKSLIVDAIVESNKHTNIVIVVPTLALLDEVRRRLARFSHLYKIITHSSQTPGVRNIFVHTQERVLENKNIQNVDFFVIDEFYKLNPKQDVERAQTLNLAFYKLAQQAKQFYMLGPNIEGIPLAFENRFDCVFERTDFNTVASEVHRINADDDVEHALQLCASLREPTLIYVRSPARAKQFSARLAQVLGPLNNGFGAIHAADWVRGNYHPEWSFATALDRGIGIHHGRLPRALAQMVVREFNQGTLKYLVCTSTLIEGVNTRAKNVIILDNKIASKKFDYFTFANIRGRSGRMFQHYIGNVYLYHEPPQQELPLVDIPIITQTEDASDALLIHIEPSELTEASRERVARYLESPLLDIELLKQNAGISPEAQLAVAQAIVRDLSTSHTMLGWRGYPEWEQFKWTCELIWEHFTDRRRRSGASSGAQLAFLLWKVLAAKSFQDVVAVFRTDGIHIEDAIDLALDFQRQWSEFRAPNLLSALNRIQQHIFRRFNLTPGNYDAYIAHIENLGRSPVVNALDEYGLPVQIGEVIWRATGVPDSLDDALSRLRQLDLSTVKLSPFEFALVQTVQATL</sequence>
<evidence type="ECO:0000256" key="3">
    <source>
        <dbReference type="ARBA" id="ARBA00022806"/>
    </source>
</evidence>
<dbReference type="GO" id="GO:0016787">
    <property type="term" value="F:hydrolase activity"/>
    <property type="evidence" value="ECO:0007669"/>
    <property type="project" value="UniProtKB-KW"/>
</dbReference>
<evidence type="ECO:0000256" key="2">
    <source>
        <dbReference type="ARBA" id="ARBA00022801"/>
    </source>
</evidence>
<dbReference type="InterPro" id="IPR001650">
    <property type="entry name" value="Helicase_C-like"/>
</dbReference>
<evidence type="ECO:0000313" key="8">
    <source>
        <dbReference type="Proteomes" id="UP000366945"/>
    </source>
</evidence>
<dbReference type="InterPro" id="IPR011545">
    <property type="entry name" value="DEAD/DEAH_box_helicase_dom"/>
</dbReference>
<dbReference type="InterPro" id="IPR050474">
    <property type="entry name" value="Hel308_SKI2-like"/>
</dbReference>
<dbReference type="PROSITE" id="PS51192">
    <property type="entry name" value="HELICASE_ATP_BIND_1"/>
    <property type="match status" value="1"/>
</dbReference>
<dbReference type="GeneID" id="300402276"/>
<dbReference type="SMART" id="SM00487">
    <property type="entry name" value="DEXDc"/>
    <property type="match status" value="1"/>
</dbReference>
<proteinExistence type="predicted"/>
<reference evidence="7 8" key="1">
    <citation type="submission" date="2019-08" db="EMBL/GenBank/DDBJ databases">
        <authorList>
            <person name="Peeters C."/>
        </authorList>
    </citation>
    <scope>NUCLEOTIDE SEQUENCE [LARGE SCALE GENOMIC DNA]</scope>
    <source>
        <strain evidence="7 8">LMG 31114</strain>
    </source>
</reference>
<keyword evidence="1" id="KW-0547">Nucleotide-binding</keyword>
<dbReference type="EMBL" id="CABPSK010000001">
    <property type="protein sequence ID" value="VVD62970.1"/>
    <property type="molecule type" value="Genomic_DNA"/>
</dbReference>
<keyword evidence="2 7" id="KW-0378">Hydrolase</keyword>
<gene>
    <name evidence="7" type="primary">helY</name>
    <name evidence="7" type="ORF">PPN31114_00199</name>
</gene>
<dbReference type="PROSITE" id="PS51194">
    <property type="entry name" value="HELICASE_CTER"/>
    <property type="match status" value="1"/>
</dbReference>
<evidence type="ECO:0000259" key="6">
    <source>
        <dbReference type="PROSITE" id="PS51194"/>
    </source>
</evidence>
<dbReference type="AlphaFoldDB" id="A0A5E4RHY9"/>
<dbReference type="PANTHER" id="PTHR47961:SF6">
    <property type="entry name" value="DNA-DIRECTED DNA POLYMERASE"/>
    <property type="match status" value="1"/>
</dbReference>
<evidence type="ECO:0000256" key="4">
    <source>
        <dbReference type="ARBA" id="ARBA00022840"/>
    </source>
</evidence>
<accession>A0A5E4RHY9</accession>
<dbReference type="EC" id="3.6.4.-" evidence="7"/>
<evidence type="ECO:0000256" key="1">
    <source>
        <dbReference type="ARBA" id="ARBA00022741"/>
    </source>
</evidence>
<name>A0A5E4RHY9_9BURK</name>
<dbReference type="Pfam" id="PF00270">
    <property type="entry name" value="DEAD"/>
    <property type="match status" value="1"/>
</dbReference>
<keyword evidence="3 7" id="KW-0347">Helicase</keyword>
<keyword evidence="4" id="KW-0067">ATP-binding</keyword>
<dbReference type="Proteomes" id="UP000366945">
    <property type="component" value="Unassembled WGS sequence"/>
</dbReference>
<dbReference type="InterPro" id="IPR027417">
    <property type="entry name" value="P-loop_NTPase"/>
</dbReference>